<evidence type="ECO:0000313" key="6">
    <source>
        <dbReference type="EMBL" id="PAV20226.1"/>
    </source>
</evidence>
<dbReference type="AlphaFoldDB" id="A0A286UKS7"/>
<dbReference type="STRING" id="2282107.A0A286UKS7"/>
<keyword evidence="2" id="KW-0326">Glycosidase</keyword>
<name>A0A286UKS7_9AGAM</name>
<dbReference type="InterPro" id="IPR048395">
    <property type="entry name" value="Glyco_hydro_31_C"/>
</dbReference>
<dbReference type="Pfam" id="PF21365">
    <property type="entry name" value="Glyco_hydro_31_3rd"/>
    <property type="match status" value="1"/>
</dbReference>
<evidence type="ECO:0000313" key="7">
    <source>
        <dbReference type="Proteomes" id="UP000217199"/>
    </source>
</evidence>
<feature type="domain" description="Glycosyl hydrolase family 31 C-terminal" evidence="5">
    <location>
        <begin position="634"/>
        <end position="734"/>
    </location>
</feature>
<dbReference type="GO" id="GO:0005975">
    <property type="term" value="P:carbohydrate metabolic process"/>
    <property type="evidence" value="ECO:0007669"/>
    <property type="project" value="InterPro"/>
</dbReference>
<evidence type="ECO:0000256" key="3">
    <source>
        <dbReference type="SAM" id="SignalP"/>
    </source>
</evidence>
<keyword evidence="3" id="KW-0732">Signal</keyword>
<dbReference type="InParanoid" id="A0A286UKS7"/>
<dbReference type="InterPro" id="IPR013780">
    <property type="entry name" value="Glyco_hydro_b"/>
</dbReference>
<comment type="similarity">
    <text evidence="1 2">Belongs to the glycosyl hydrolase 31 family.</text>
</comment>
<feature type="signal peptide" evidence="3">
    <location>
        <begin position="1"/>
        <end position="22"/>
    </location>
</feature>
<dbReference type="GO" id="GO:0030246">
    <property type="term" value="F:carbohydrate binding"/>
    <property type="evidence" value="ECO:0007669"/>
    <property type="project" value="InterPro"/>
</dbReference>
<dbReference type="InterPro" id="IPR051816">
    <property type="entry name" value="Glycosyl_Hydrolase_31"/>
</dbReference>
<sequence length="744" mass="83665">MKLLMRSGLLVIQCLLIHLIQARPDTRDASGPSGLKLQNGYERVFIQPYGKNAIRVRSSIMRDPTGHEPSSLLDPPLEGPGGGAGLTFDTLVPFRGDAQLRNGNILANVSGGVLSFFRIKTSDDGSETTELLTSEYQDTKTLTARFYRQDFRANSFAAEFSFTSDPDEQFFGAGQQACCKDNTVNKKGQVIDLLNFNSQVTLPVYMSSKGYMQFFNMPSQGLIEFTPFRTRYFADQATVVDYYITTADPGDYDTLQEQYTAVTGRQPTPPEWALGYQQSKLRYWNQSQVLDVAQRFHDENVNVSLIVVDFFAWKYQGDWSFDSEFFPDPAEMAKQVKELTGAEMMVSLWPSVEDLSVNYVELQQKGLLATTRDGTGITDSFAGVYTRLIDSTNPEAREFLWKRLNDSYFSKDIHNFWIDQADGGSLGEPFVNNGQNSINSLPYARPFTQYFLGTQEGFGKMYPWLHQQAIDEGFGNLTKTGNGLTDSCDYMSLTRSTFLGGQRFCSYLWSGDTSSRFDVLLQQISAGVSVGASGISSWTLDIGGFSGLNVDSDEGKELFVKWLSMGVFLPYMRVHGSRDCDIPASTNPPEANNCPNEPWAYGDENFEIIKEYISLRYKLIPYVKRLFEMLQTSGKTIMRALYYDFSNDPFVFNGTARNDPAIITQYMFGPRLLVAPNGVQGATSREVYLPLLNQNLINQNFIWTHWWTDEQFGQGGRFINISATLDRIPVFYLGNKADILSGSI</sequence>
<evidence type="ECO:0000259" key="4">
    <source>
        <dbReference type="Pfam" id="PF01055"/>
    </source>
</evidence>
<dbReference type="Gene3D" id="2.60.40.1180">
    <property type="entry name" value="Golgi alpha-mannosidase II"/>
    <property type="match status" value="1"/>
</dbReference>
<accession>A0A286UKS7</accession>
<reference evidence="6 7" key="1">
    <citation type="journal article" date="2017" name="Mol. Ecol.">
        <title>Comparative and population genomic landscape of Phellinus noxius: A hypervariable fungus causing root rot in trees.</title>
        <authorList>
            <person name="Chung C.L."/>
            <person name="Lee T.J."/>
            <person name="Akiba M."/>
            <person name="Lee H.H."/>
            <person name="Kuo T.H."/>
            <person name="Liu D."/>
            <person name="Ke H.M."/>
            <person name="Yokoi T."/>
            <person name="Roa M.B."/>
            <person name="Lu M.J."/>
            <person name="Chang Y.Y."/>
            <person name="Ann P.J."/>
            <person name="Tsai J.N."/>
            <person name="Chen C.Y."/>
            <person name="Tzean S.S."/>
            <person name="Ota Y."/>
            <person name="Hattori T."/>
            <person name="Sahashi N."/>
            <person name="Liou R.F."/>
            <person name="Kikuchi T."/>
            <person name="Tsai I.J."/>
        </authorList>
    </citation>
    <scope>NUCLEOTIDE SEQUENCE [LARGE SCALE GENOMIC DNA]</scope>
    <source>
        <strain evidence="6 7">FFPRI411160</strain>
    </source>
</reference>
<dbReference type="Gene3D" id="3.20.20.80">
    <property type="entry name" value="Glycosidases"/>
    <property type="match status" value="1"/>
</dbReference>
<dbReference type="CDD" id="cd14752">
    <property type="entry name" value="GH31_N"/>
    <property type="match status" value="1"/>
</dbReference>
<evidence type="ECO:0000256" key="2">
    <source>
        <dbReference type="RuleBase" id="RU361185"/>
    </source>
</evidence>
<dbReference type="InterPro" id="IPR000322">
    <property type="entry name" value="Glyco_hydro_31_TIM"/>
</dbReference>
<dbReference type="OrthoDB" id="10070917at2759"/>
<feature type="chain" id="PRO_5013823727" evidence="3">
    <location>
        <begin position="23"/>
        <end position="744"/>
    </location>
</feature>
<feature type="domain" description="Glycoside hydrolase family 31 TIM barrel" evidence="4">
    <location>
        <begin position="267"/>
        <end position="623"/>
    </location>
</feature>
<dbReference type="SUPFAM" id="SSF51445">
    <property type="entry name" value="(Trans)glycosidases"/>
    <property type="match status" value="1"/>
</dbReference>
<evidence type="ECO:0000256" key="1">
    <source>
        <dbReference type="ARBA" id="ARBA00007806"/>
    </source>
</evidence>
<organism evidence="6 7">
    <name type="scientific">Pyrrhoderma noxium</name>
    <dbReference type="NCBI Taxonomy" id="2282107"/>
    <lineage>
        <taxon>Eukaryota</taxon>
        <taxon>Fungi</taxon>
        <taxon>Dikarya</taxon>
        <taxon>Basidiomycota</taxon>
        <taxon>Agaricomycotina</taxon>
        <taxon>Agaricomycetes</taxon>
        <taxon>Hymenochaetales</taxon>
        <taxon>Hymenochaetaceae</taxon>
        <taxon>Pyrrhoderma</taxon>
    </lineage>
</organism>
<dbReference type="CDD" id="cd06591">
    <property type="entry name" value="GH31_xylosidase_XylS"/>
    <property type="match status" value="1"/>
</dbReference>
<comment type="caution">
    <text evidence="6">The sequence shown here is derived from an EMBL/GenBank/DDBJ whole genome shotgun (WGS) entry which is preliminary data.</text>
</comment>
<dbReference type="EMBL" id="NBII01000004">
    <property type="protein sequence ID" value="PAV20226.1"/>
    <property type="molecule type" value="Genomic_DNA"/>
</dbReference>
<proteinExistence type="inferred from homology"/>
<dbReference type="Gene3D" id="2.60.40.1760">
    <property type="entry name" value="glycosyl hydrolase (family 31)"/>
    <property type="match status" value="1"/>
</dbReference>
<dbReference type="SUPFAM" id="SSF74650">
    <property type="entry name" value="Galactose mutarotase-like"/>
    <property type="match status" value="1"/>
</dbReference>
<keyword evidence="2 6" id="KW-0378">Hydrolase</keyword>
<dbReference type="Pfam" id="PF01055">
    <property type="entry name" value="Glyco_hydro_31_2nd"/>
    <property type="match status" value="1"/>
</dbReference>
<gene>
    <name evidence="6" type="ORF">PNOK_0516000</name>
</gene>
<keyword evidence="7" id="KW-1185">Reference proteome</keyword>
<dbReference type="SUPFAM" id="SSF51011">
    <property type="entry name" value="Glycosyl hydrolase domain"/>
    <property type="match status" value="1"/>
</dbReference>
<dbReference type="InterPro" id="IPR011013">
    <property type="entry name" value="Gal_mutarotase_sf_dom"/>
</dbReference>
<dbReference type="GO" id="GO:0004553">
    <property type="term" value="F:hydrolase activity, hydrolyzing O-glycosyl compounds"/>
    <property type="evidence" value="ECO:0007669"/>
    <property type="project" value="InterPro"/>
</dbReference>
<dbReference type="InterPro" id="IPR017853">
    <property type="entry name" value="GH"/>
</dbReference>
<dbReference type="PANTHER" id="PTHR43863">
    <property type="entry name" value="HYDROLASE, PUTATIVE (AFU_ORTHOLOGUE AFUA_1G03140)-RELATED"/>
    <property type="match status" value="1"/>
</dbReference>
<dbReference type="Proteomes" id="UP000217199">
    <property type="component" value="Unassembled WGS sequence"/>
</dbReference>
<protein>
    <submittedName>
        <fullName evidence="6">Glycoside hydrolase family 31</fullName>
    </submittedName>
</protein>
<evidence type="ECO:0000259" key="5">
    <source>
        <dbReference type="Pfam" id="PF21365"/>
    </source>
</evidence>
<dbReference type="PANTHER" id="PTHR43863:SF2">
    <property type="entry name" value="MALTASE-GLUCOAMYLASE"/>
    <property type="match status" value="1"/>
</dbReference>